<accession>A0A183BKW5</accession>
<dbReference type="WBParaSite" id="GPLIN_000124600">
    <property type="protein sequence ID" value="GPLIN_000124600"/>
    <property type="gene ID" value="GPLIN_000124600"/>
</dbReference>
<protein>
    <submittedName>
        <fullName evidence="2">F-box domain-containing protein</fullName>
    </submittedName>
</protein>
<proteinExistence type="predicted"/>
<keyword evidence="1" id="KW-1185">Reference proteome</keyword>
<evidence type="ECO:0000313" key="1">
    <source>
        <dbReference type="Proteomes" id="UP000050741"/>
    </source>
</evidence>
<evidence type="ECO:0000313" key="2">
    <source>
        <dbReference type="WBParaSite" id="GPLIN_000124600"/>
    </source>
</evidence>
<organism evidence="1 2">
    <name type="scientific">Globodera pallida</name>
    <name type="common">Potato cyst nematode worm</name>
    <name type="synonym">Heterodera pallida</name>
    <dbReference type="NCBI Taxonomy" id="36090"/>
    <lineage>
        <taxon>Eukaryota</taxon>
        <taxon>Metazoa</taxon>
        <taxon>Ecdysozoa</taxon>
        <taxon>Nematoda</taxon>
        <taxon>Chromadorea</taxon>
        <taxon>Rhabditida</taxon>
        <taxon>Tylenchina</taxon>
        <taxon>Tylenchomorpha</taxon>
        <taxon>Tylenchoidea</taxon>
        <taxon>Heteroderidae</taxon>
        <taxon>Heteroderinae</taxon>
        <taxon>Globodera</taxon>
    </lineage>
</organism>
<sequence>MSNTPNEVAKQFKEMMEWALGFLEIRRAPDGNGAEIVKYLRNEYDVERRLAIPPKALPNKVIGFERITISFICADVLFDVFTFCGTFVLGQKVALISDRFDFLVDDHLKRMEWSLGFLEIRRAPDGNGAEIVKYLRNEYDVERRLAIPPKALPNKVIGFERITISYIDRSVIKFLQSIRRLFDFKGVNLSIFTEADQTRSWQIIWHRIWPLINDNICGISLRFAEFDRLRRFSPTVLRYCPNLRMVQSFCLSPKFPADDSADASSGQALAKLLHMPRGDGLPKMLRCVFCWAEIERLKMVLF</sequence>
<name>A0A183BKW5_GLOPA</name>
<dbReference type="AlphaFoldDB" id="A0A183BKW5"/>
<dbReference type="Proteomes" id="UP000050741">
    <property type="component" value="Unassembled WGS sequence"/>
</dbReference>
<reference evidence="1" key="1">
    <citation type="submission" date="2014-05" db="EMBL/GenBank/DDBJ databases">
        <title>The genome and life-stage specific transcriptomes of Globodera pallida elucidate key aspects of plant parasitism by a cyst nematode.</title>
        <authorList>
            <person name="Cotton J.A."/>
            <person name="Lilley C.J."/>
            <person name="Jones L.M."/>
            <person name="Kikuchi T."/>
            <person name="Reid A.J."/>
            <person name="Thorpe P."/>
            <person name="Tsai I.J."/>
            <person name="Beasley H."/>
            <person name="Blok V."/>
            <person name="Cock P.J.A."/>
            <person name="Van den Akker S.E."/>
            <person name="Holroyd N."/>
            <person name="Hunt M."/>
            <person name="Mantelin S."/>
            <person name="Naghra H."/>
            <person name="Pain A."/>
            <person name="Palomares-Rius J.E."/>
            <person name="Zarowiecki M."/>
            <person name="Berriman M."/>
            <person name="Jones J.T."/>
            <person name="Urwin P.E."/>
        </authorList>
    </citation>
    <scope>NUCLEOTIDE SEQUENCE [LARGE SCALE GENOMIC DNA]</scope>
    <source>
        <strain evidence="1">Lindley</strain>
    </source>
</reference>
<reference evidence="2" key="2">
    <citation type="submission" date="2016-06" db="UniProtKB">
        <authorList>
            <consortium name="WormBaseParasite"/>
        </authorList>
    </citation>
    <scope>IDENTIFICATION</scope>
</reference>